<dbReference type="EMBL" id="GL376629">
    <property type="status" value="NOT_ANNOTATED_CDS"/>
    <property type="molecule type" value="Genomic_DNA"/>
</dbReference>
<sequence>MFARNEEWCFLESYNRSPSGESFCLIQSTTSASEIEVGRASHARVDQLCGITTSILVEKIPGTRSVRVFFHGEYRTHLNGGTKGIVSLKATKARLMMLAKTVSRIPEIVHRRRLGIQKLASRSVFAVKNTRCLCCTKGLHFLAKKKRCYMCGYFVCDKCWSQQVMETHNSKITAVVVCTRCVDNASAREYSKVRYSERLSERVPTSRRHCDFKSADTPGKALVDLLENAALDDSDELFQEATISVIKDILTQDKEASLSYVKPTPDYSSRDSHTDPVQALERRFDHIASRRMSVPLKPSSSMPEFRAPTQQGESLNMNSDCKFLNLGEVTELNILCALATNELKCAMSQITIVDQDSELIVASNVMKPRHARVARSHAFCSHVIMDGNPLVLHDPEVNEHLCHLDAVTKQDIRFFCGFPIIAEDGTVVGSLCCLDFRDFELTQTQYSMMTKLAKTASNVIQAKRSAVVAQPLSQ</sequence>
<keyword evidence="7" id="KW-1185">Reference proteome</keyword>
<dbReference type="PROSITE" id="PS50178">
    <property type="entry name" value="ZF_FYVE"/>
    <property type="match status" value="1"/>
</dbReference>
<proteinExistence type="predicted"/>
<reference evidence="7" key="2">
    <citation type="submission" date="2010-04" db="EMBL/GenBank/DDBJ databases">
        <authorList>
            <person name="Buell R."/>
            <person name="Hamilton J."/>
            <person name="Hostetler J."/>
        </authorList>
    </citation>
    <scope>NUCLEOTIDE SEQUENCE [LARGE SCALE GENOMIC DNA]</scope>
    <source>
        <strain evidence="7">DAOM:BR144</strain>
    </source>
</reference>
<reference evidence="6" key="3">
    <citation type="submission" date="2015-02" db="UniProtKB">
        <authorList>
            <consortium name="EnsemblProtists"/>
        </authorList>
    </citation>
    <scope>IDENTIFICATION</scope>
    <source>
        <strain evidence="6">DAOM BR144</strain>
    </source>
</reference>
<dbReference type="InterPro" id="IPR029016">
    <property type="entry name" value="GAF-like_dom_sf"/>
</dbReference>
<dbReference type="Proteomes" id="UP000019132">
    <property type="component" value="Unassembled WGS sequence"/>
</dbReference>
<evidence type="ECO:0000313" key="7">
    <source>
        <dbReference type="Proteomes" id="UP000019132"/>
    </source>
</evidence>
<dbReference type="Gene3D" id="3.30.450.40">
    <property type="match status" value="1"/>
</dbReference>
<dbReference type="EnsemblProtists" id="PYU1_T007366">
    <property type="protein sequence ID" value="PYU1_T007366"/>
    <property type="gene ID" value="PYU1_G007350"/>
</dbReference>
<evidence type="ECO:0000313" key="6">
    <source>
        <dbReference type="EnsemblProtists" id="PYU1_T007366"/>
    </source>
</evidence>
<dbReference type="CDD" id="cd00065">
    <property type="entry name" value="FYVE_like_SF"/>
    <property type="match status" value="1"/>
</dbReference>
<accession>K3WQX4</accession>
<evidence type="ECO:0000259" key="5">
    <source>
        <dbReference type="PROSITE" id="PS50178"/>
    </source>
</evidence>
<organism evidence="6 7">
    <name type="scientific">Globisporangium ultimum (strain ATCC 200006 / CBS 805.95 / DAOM BR144)</name>
    <name type="common">Pythium ultimum</name>
    <dbReference type="NCBI Taxonomy" id="431595"/>
    <lineage>
        <taxon>Eukaryota</taxon>
        <taxon>Sar</taxon>
        <taxon>Stramenopiles</taxon>
        <taxon>Oomycota</taxon>
        <taxon>Peronosporomycetes</taxon>
        <taxon>Pythiales</taxon>
        <taxon>Pythiaceae</taxon>
        <taxon>Globisporangium</taxon>
    </lineage>
</organism>
<dbReference type="Gene3D" id="3.30.40.10">
    <property type="entry name" value="Zinc/RING finger domain, C3HC4 (zinc finger)"/>
    <property type="match status" value="1"/>
</dbReference>
<dbReference type="GO" id="GO:0008270">
    <property type="term" value="F:zinc ion binding"/>
    <property type="evidence" value="ECO:0007669"/>
    <property type="project" value="UniProtKB-KW"/>
</dbReference>
<evidence type="ECO:0000256" key="1">
    <source>
        <dbReference type="ARBA" id="ARBA00022723"/>
    </source>
</evidence>
<dbReference type="InterPro" id="IPR011011">
    <property type="entry name" value="Znf_FYVE_PHD"/>
</dbReference>
<dbReference type="AlphaFoldDB" id="K3WQX4"/>
<feature type="domain" description="FYVE-type" evidence="5">
    <location>
        <begin position="126"/>
        <end position="186"/>
    </location>
</feature>
<dbReference type="STRING" id="431595.K3WQX4"/>
<reference evidence="7" key="1">
    <citation type="journal article" date="2010" name="Genome Biol.">
        <title>Genome sequence of the necrotrophic plant pathogen Pythium ultimum reveals original pathogenicity mechanisms and effector repertoire.</title>
        <authorList>
            <person name="Levesque C.A."/>
            <person name="Brouwer H."/>
            <person name="Cano L."/>
            <person name="Hamilton J.P."/>
            <person name="Holt C."/>
            <person name="Huitema E."/>
            <person name="Raffaele S."/>
            <person name="Robideau G.P."/>
            <person name="Thines M."/>
            <person name="Win J."/>
            <person name="Zerillo M.M."/>
            <person name="Beakes G.W."/>
            <person name="Boore J.L."/>
            <person name="Busam D."/>
            <person name="Dumas B."/>
            <person name="Ferriera S."/>
            <person name="Fuerstenberg S.I."/>
            <person name="Gachon C.M."/>
            <person name="Gaulin E."/>
            <person name="Govers F."/>
            <person name="Grenville-Briggs L."/>
            <person name="Horner N."/>
            <person name="Hostetler J."/>
            <person name="Jiang R.H."/>
            <person name="Johnson J."/>
            <person name="Krajaejun T."/>
            <person name="Lin H."/>
            <person name="Meijer H.J."/>
            <person name="Moore B."/>
            <person name="Morris P."/>
            <person name="Phuntmart V."/>
            <person name="Puiu D."/>
            <person name="Shetty J."/>
            <person name="Stajich J.E."/>
            <person name="Tripathy S."/>
            <person name="Wawra S."/>
            <person name="van West P."/>
            <person name="Whitty B.R."/>
            <person name="Coutinho P.M."/>
            <person name="Henrissat B."/>
            <person name="Martin F."/>
            <person name="Thomas P.D."/>
            <person name="Tyler B.M."/>
            <person name="De Vries R.P."/>
            <person name="Kamoun S."/>
            <person name="Yandell M."/>
            <person name="Tisserat N."/>
            <person name="Buell C.R."/>
        </authorList>
    </citation>
    <scope>NUCLEOTIDE SEQUENCE</scope>
    <source>
        <strain evidence="7">DAOM:BR144</strain>
    </source>
</reference>
<keyword evidence="1" id="KW-0479">Metal-binding</keyword>
<dbReference type="InterPro" id="IPR017455">
    <property type="entry name" value="Znf_FYVE-rel"/>
</dbReference>
<dbReference type="InterPro" id="IPR013083">
    <property type="entry name" value="Znf_RING/FYVE/PHD"/>
</dbReference>
<dbReference type="Pfam" id="PF01590">
    <property type="entry name" value="GAF"/>
    <property type="match status" value="1"/>
</dbReference>
<dbReference type="eggNOG" id="ENOG502SHV5">
    <property type="taxonomic scope" value="Eukaryota"/>
</dbReference>
<keyword evidence="2 4" id="KW-0863">Zinc-finger</keyword>
<protein>
    <recommendedName>
        <fullName evidence="5">FYVE-type domain-containing protein</fullName>
    </recommendedName>
</protein>
<evidence type="ECO:0000256" key="4">
    <source>
        <dbReference type="PROSITE-ProRule" id="PRU00091"/>
    </source>
</evidence>
<dbReference type="HOGENOM" id="CLU_013242_2_0_1"/>
<dbReference type="VEuPathDB" id="FungiDB:PYU1_G007350"/>
<name>K3WQX4_GLOUD</name>
<dbReference type="SUPFAM" id="SSF55781">
    <property type="entry name" value="GAF domain-like"/>
    <property type="match status" value="1"/>
</dbReference>
<evidence type="ECO:0000256" key="2">
    <source>
        <dbReference type="ARBA" id="ARBA00022771"/>
    </source>
</evidence>
<dbReference type="InterPro" id="IPR003018">
    <property type="entry name" value="GAF"/>
</dbReference>
<dbReference type="PANTHER" id="PTHR43102">
    <property type="entry name" value="SLR1143 PROTEIN"/>
    <property type="match status" value="1"/>
</dbReference>
<evidence type="ECO:0000256" key="3">
    <source>
        <dbReference type="ARBA" id="ARBA00022833"/>
    </source>
</evidence>
<dbReference type="SUPFAM" id="SSF57903">
    <property type="entry name" value="FYVE/PHD zinc finger"/>
    <property type="match status" value="1"/>
</dbReference>
<dbReference type="InParanoid" id="K3WQX4"/>
<keyword evidence="3" id="KW-0862">Zinc</keyword>
<dbReference type="PANTHER" id="PTHR43102:SF2">
    <property type="entry name" value="GAF DOMAIN-CONTAINING PROTEIN"/>
    <property type="match status" value="1"/>
</dbReference>
<dbReference type="SMART" id="SM00065">
    <property type="entry name" value="GAF"/>
    <property type="match status" value="1"/>
</dbReference>